<dbReference type="InterPro" id="IPR053740">
    <property type="entry name" value="T3SS_Pilotin"/>
</dbReference>
<dbReference type="PROSITE" id="PS51257">
    <property type="entry name" value="PROKAR_LIPOPROTEIN"/>
    <property type="match status" value="1"/>
</dbReference>
<dbReference type="Proteomes" id="UP000232060">
    <property type="component" value="Unassembled WGS sequence"/>
</dbReference>
<dbReference type="NCBIfam" id="TIGR02567">
    <property type="entry name" value="YscW"/>
    <property type="match status" value="1"/>
</dbReference>
<evidence type="ECO:0000313" key="1">
    <source>
        <dbReference type="EMBL" id="PJC94252.1"/>
    </source>
</evidence>
<reference evidence="1 2" key="1">
    <citation type="submission" date="2017-11" db="EMBL/GenBank/DDBJ databases">
        <title>Draft genome sequence of environmental isolate Aeromonas lusitania sp. nov. MDC 2473.</title>
        <authorList>
            <person name="Colston S.M."/>
            <person name="Navarro A."/>
            <person name="Martinez-Murcia A.J."/>
            <person name="Graf J."/>
        </authorList>
    </citation>
    <scope>NUCLEOTIDE SEQUENCE [LARGE SCALE GENOMIC DNA]</scope>
    <source>
        <strain evidence="1 2">MDC 2473</strain>
    </source>
</reference>
<protein>
    <submittedName>
        <fullName evidence="1">Type III secretion system chaperone YscW</fullName>
    </submittedName>
</protein>
<dbReference type="OrthoDB" id="5588899at2"/>
<dbReference type="Gene3D" id="2.60.40.2990">
    <property type="match status" value="1"/>
</dbReference>
<dbReference type="EMBL" id="PGCP01000005">
    <property type="protein sequence ID" value="PJC94252.1"/>
    <property type="molecule type" value="Genomic_DNA"/>
</dbReference>
<comment type="caution">
    <text evidence="1">The sequence shown here is derived from an EMBL/GenBank/DDBJ whole genome shotgun (WGS) entry which is preliminary data.</text>
</comment>
<proteinExistence type="predicted"/>
<dbReference type="InterPro" id="IPR039366">
    <property type="entry name" value="Pilotin"/>
</dbReference>
<dbReference type="AlphaFoldDB" id="A0A2M8HCG4"/>
<accession>A0A2M8HCG4</accession>
<evidence type="ECO:0000313" key="2">
    <source>
        <dbReference type="Proteomes" id="UP000232060"/>
    </source>
</evidence>
<sequence length="132" mass="14615">MRLPLVLLLTLLGGCVTTPVVTLPSSQLRGEMRLAGPLPRPARVEVVVLSMMDGRLLPVAATEYEVTVLPLMFDLRLTPLQLAEGKIYVRTRLRFIGSSAVQAVHQEEVFKAFNGESVVINLKPRSCYPQCR</sequence>
<gene>
    <name evidence="1" type="ORF">CUC44_06055</name>
</gene>
<dbReference type="Pfam" id="PF09619">
    <property type="entry name" value="YscW"/>
    <property type="match status" value="1"/>
</dbReference>
<organism evidence="1 2">
    <name type="scientific">Aeromonas lusitana</name>
    <dbReference type="NCBI Taxonomy" id="931529"/>
    <lineage>
        <taxon>Bacteria</taxon>
        <taxon>Pseudomonadati</taxon>
        <taxon>Pseudomonadota</taxon>
        <taxon>Gammaproteobacteria</taxon>
        <taxon>Aeromonadales</taxon>
        <taxon>Aeromonadaceae</taxon>
        <taxon>Aeromonas</taxon>
    </lineage>
</organism>
<name>A0A2M8HCG4_9GAMM</name>
<keyword evidence="2" id="KW-1185">Reference proteome</keyword>